<feature type="transmembrane region" description="Helical" evidence="9">
    <location>
        <begin position="200"/>
        <end position="230"/>
    </location>
</feature>
<dbReference type="OrthoDB" id="1844152at2759"/>
<evidence type="ECO:0000256" key="7">
    <source>
        <dbReference type="PIRSR" id="PIRSR602403-1"/>
    </source>
</evidence>
<dbReference type="SUPFAM" id="SSF48264">
    <property type="entry name" value="Cytochrome P450"/>
    <property type="match status" value="1"/>
</dbReference>
<feature type="transmembrane region" description="Helical" evidence="9">
    <location>
        <begin position="6"/>
        <end position="24"/>
    </location>
</feature>
<feature type="binding site" description="axial binding residue" evidence="7">
    <location>
        <position position="440"/>
    </location>
    <ligand>
        <name>heme</name>
        <dbReference type="ChEBI" id="CHEBI:30413"/>
    </ligand>
    <ligandPart>
        <name>Fe</name>
        <dbReference type="ChEBI" id="CHEBI:18248"/>
    </ligandPart>
</feature>
<dbReference type="PRINTS" id="PR00465">
    <property type="entry name" value="EP450IV"/>
</dbReference>
<keyword evidence="4 7" id="KW-0479">Metal-binding</keyword>
<dbReference type="Pfam" id="PF00067">
    <property type="entry name" value="p450"/>
    <property type="match status" value="1"/>
</dbReference>
<name>A0A6A5XNI6_9PLEO</name>
<comment type="pathway">
    <text evidence="2">Mycotoxin biosynthesis.</text>
</comment>
<reference evidence="10" key="1">
    <citation type="journal article" date="2020" name="Stud. Mycol.">
        <title>101 Dothideomycetes genomes: a test case for predicting lifestyles and emergence of pathogens.</title>
        <authorList>
            <person name="Haridas S."/>
            <person name="Albert R."/>
            <person name="Binder M."/>
            <person name="Bloem J."/>
            <person name="Labutti K."/>
            <person name="Salamov A."/>
            <person name="Andreopoulos B."/>
            <person name="Baker S."/>
            <person name="Barry K."/>
            <person name="Bills G."/>
            <person name="Bluhm B."/>
            <person name="Cannon C."/>
            <person name="Castanera R."/>
            <person name="Culley D."/>
            <person name="Daum C."/>
            <person name="Ezra D."/>
            <person name="Gonzalez J."/>
            <person name="Henrissat B."/>
            <person name="Kuo A."/>
            <person name="Liang C."/>
            <person name="Lipzen A."/>
            <person name="Lutzoni F."/>
            <person name="Magnuson J."/>
            <person name="Mondo S."/>
            <person name="Nolan M."/>
            <person name="Ohm R."/>
            <person name="Pangilinan J."/>
            <person name="Park H.-J."/>
            <person name="Ramirez L."/>
            <person name="Alfaro M."/>
            <person name="Sun H."/>
            <person name="Tritt A."/>
            <person name="Yoshinaga Y."/>
            <person name="Zwiers L.-H."/>
            <person name="Turgeon B."/>
            <person name="Goodwin S."/>
            <person name="Spatafora J."/>
            <person name="Crous P."/>
            <person name="Grigoriev I."/>
        </authorList>
    </citation>
    <scope>NUCLEOTIDE SEQUENCE</scope>
    <source>
        <strain evidence="10">CBS 175.79</strain>
    </source>
</reference>
<dbReference type="GO" id="GO:0020037">
    <property type="term" value="F:heme binding"/>
    <property type="evidence" value="ECO:0007669"/>
    <property type="project" value="InterPro"/>
</dbReference>
<proteinExistence type="inferred from homology"/>
<evidence type="ECO:0000313" key="10">
    <source>
        <dbReference type="EMBL" id="KAF2014407.1"/>
    </source>
</evidence>
<evidence type="ECO:0000256" key="6">
    <source>
        <dbReference type="ARBA" id="ARBA00023004"/>
    </source>
</evidence>
<organism evidence="10 11">
    <name type="scientific">Aaosphaeria arxii CBS 175.79</name>
    <dbReference type="NCBI Taxonomy" id="1450172"/>
    <lineage>
        <taxon>Eukaryota</taxon>
        <taxon>Fungi</taxon>
        <taxon>Dikarya</taxon>
        <taxon>Ascomycota</taxon>
        <taxon>Pezizomycotina</taxon>
        <taxon>Dothideomycetes</taxon>
        <taxon>Pleosporomycetidae</taxon>
        <taxon>Pleosporales</taxon>
        <taxon>Pleosporales incertae sedis</taxon>
        <taxon>Aaosphaeria</taxon>
    </lineage>
</organism>
<protein>
    <submittedName>
        <fullName evidence="10">Cytochrome P450</fullName>
    </submittedName>
</protein>
<dbReference type="GeneID" id="54279371"/>
<evidence type="ECO:0000256" key="5">
    <source>
        <dbReference type="ARBA" id="ARBA00023002"/>
    </source>
</evidence>
<keyword evidence="8" id="KW-0503">Monooxygenase</keyword>
<evidence type="ECO:0000256" key="8">
    <source>
        <dbReference type="RuleBase" id="RU000461"/>
    </source>
</evidence>
<dbReference type="GO" id="GO:0004497">
    <property type="term" value="F:monooxygenase activity"/>
    <property type="evidence" value="ECO:0007669"/>
    <property type="project" value="UniProtKB-KW"/>
</dbReference>
<dbReference type="PROSITE" id="PS00086">
    <property type="entry name" value="CYTOCHROME_P450"/>
    <property type="match status" value="1"/>
</dbReference>
<keyword evidence="9" id="KW-0812">Transmembrane</keyword>
<keyword evidence="6 7" id="KW-0408">Iron</keyword>
<dbReference type="InterPro" id="IPR036396">
    <property type="entry name" value="Cyt_P450_sf"/>
</dbReference>
<evidence type="ECO:0000256" key="2">
    <source>
        <dbReference type="ARBA" id="ARBA00004685"/>
    </source>
</evidence>
<dbReference type="AlphaFoldDB" id="A0A6A5XNI6"/>
<evidence type="ECO:0000256" key="4">
    <source>
        <dbReference type="ARBA" id="ARBA00022723"/>
    </source>
</evidence>
<sequence>MFFSPTGIILVLAISAVLHSAFYSENSIYAQFQRCGSRWFNWTPVHKVIESGYHKVTKATGRPFVVCWWARDYLVMPPKYLHDVRTADGTHLNFFHSISDAFHLHTTVGDLYTARTSQRMIDVVKRGLNPLLPQITPILINEIDYSLEHLLEGGSEWQCVKAMELFAEITHRTATRVLICDDLCRNEDFIKQSMRFTKSIFVTALVIANLYLGVFRCLLAWPISLVHGWYLHKCMNILRPHVEKAIQECTADTKKPNAIYWTISLFPETVDKGHHDRFLKELLHSLWAGSSAPGGMITEVVWQLLINDGAIDALREEAREALSQHGWSEKMLNSLHLQDSFIRETNRLFPTGSMTCVRTVLGQPFQFDDGLILPVGTRFGFPAQAIQHDHDALDNPAEFDGFRFVRRGVDDRSVASGEKQWAASSVDTSYLPFGYGNHVCPGRFFAIRLIKLIITKIILEFDIKWDRKGKDRPTPINIEGQFVPNMQQKIYLKRRQDL</sequence>
<keyword evidence="9" id="KW-1133">Transmembrane helix</keyword>
<dbReference type="EMBL" id="ML978070">
    <property type="protein sequence ID" value="KAF2014407.1"/>
    <property type="molecule type" value="Genomic_DNA"/>
</dbReference>
<dbReference type="PANTHER" id="PTHR46206">
    <property type="entry name" value="CYTOCHROME P450"/>
    <property type="match status" value="1"/>
</dbReference>
<dbReference type="GO" id="GO:0016705">
    <property type="term" value="F:oxidoreductase activity, acting on paired donors, with incorporation or reduction of molecular oxygen"/>
    <property type="evidence" value="ECO:0007669"/>
    <property type="project" value="InterPro"/>
</dbReference>
<dbReference type="CDD" id="cd11041">
    <property type="entry name" value="CYP503A1-like"/>
    <property type="match status" value="1"/>
</dbReference>
<keyword evidence="11" id="KW-1185">Reference proteome</keyword>
<keyword evidence="5 8" id="KW-0560">Oxidoreductase</keyword>
<evidence type="ECO:0000256" key="1">
    <source>
        <dbReference type="ARBA" id="ARBA00001971"/>
    </source>
</evidence>
<evidence type="ECO:0000256" key="3">
    <source>
        <dbReference type="ARBA" id="ARBA00010617"/>
    </source>
</evidence>
<evidence type="ECO:0000256" key="9">
    <source>
        <dbReference type="SAM" id="Phobius"/>
    </source>
</evidence>
<keyword evidence="9" id="KW-0472">Membrane</keyword>
<gene>
    <name evidence="10" type="ORF">BU24DRAFT_213727</name>
</gene>
<dbReference type="Proteomes" id="UP000799778">
    <property type="component" value="Unassembled WGS sequence"/>
</dbReference>
<dbReference type="InterPro" id="IPR002403">
    <property type="entry name" value="Cyt_P450_E_grp-IV"/>
</dbReference>
<comment type="similarity">
    <text evidence="3 8">Belongs to the cytochrome P450 family.</text>
</comment>
<comment type="cofactor">
    <cofactor evidence="1 7">
        <name>heme</name>
        <dbReference type="ChEBI" id="CHEBI:30413"/>
    </cofactor>
</comment>
<dbReference type="InterPro" id="IPR017972">
    <property type="entry name" value="Cyt_P450_CS"/>
</dbReference>
<dbReference type="Gene3D" id="1.10.630.10">
    <property type="entry name" value="Cytochrome P450"/>
    <property type="match status" value="1"/>
</dbReference>
<dbReference type="GO" id="GO:0005506">
    <property type="term" value="F:iron ion binding"/>
    <property type="evidence" value="ECO:0007669"/>
    <property type="project" value="InterPro"/>
</dbReference>
<accession>A0A6A5XNI6</accession>
<dbReference type="RefSeq" id="XP_033382746.1">
    <property type="nucleotide sequence ID" value="XM_033521974.1"/>
</dbReference>
<evidence type="ECO:0000313" key="11">
    <source>
        <dbReference type="Proteomes" id="UP000799778"/>
    </source>
</evidence>
<keyword evidence="7 8" id="KW-0349">Heme</keyword>
<dbReference type="InterPro" id="IPR001128">
    <property type="entry name" value="Cyt_P450"/>
</dbReference>